<keyword evidence="7" id="KW-1185">Reference proteome</keyword>
<name>A0A1T4ND08_9BACT</name>
<dbReference type="InterPro" id="IPR051600">
    <property type="entry name" value="Beta-PGM-like"/>
</dbReference>
<evidence type="ECO:0000256" key="1">
    <source>
        <dbReference type="ARBA" id="ARBA00001946"/>
    </source>
</evidence>
<evidence type="ECO:0000313" key="6">
    <source>
        <dbReference type="EMBL" id="SJZ77211.1"/>
    </source>
</evidence>
<organism evidence="6 7">
    <name type="scientific">Sediminibacterium ginsengisoli</name>
    <dbReference type="NCBI Taxonomy" id="413434"/>
    <lineage>
        <taxon>Bacteria</taxon>
        <taxon>Pseudomonadati</taxon>
        <taxon>Bacteroidota</taxon>
        <taxon>Chitinophagia</taxon>
        <taxon>Chitinophagales</taxon>
        <taxon>Chitinophagaceae</taxon>
        <taxon>Sediminibacterium</taxon>
    </lineage>
</organism>
<dbReference type="PANTHER" id="PTHR46193:SF18">
    <property type="entry name" value="HEXITOL PHOSPHATASE B"/>
    <property type="match status" value="1"/>
</dbReference>
<dbReference type="PRINTS" id="PR00413">
    <property type="entry name" value="HADHALOGNASE"/>
</dbReference>
<dbReference type="SUPFAM" id="SSF56784">
    <property type="entry name" value="HAD-like"/>
    <property type="match status" value="1"/>
</dbReference>
<dbReference type="STRING" id="413434.SAMN04488132_104205"/>
<dbReference type="GO" id="GO:0003824">
    <property type="term" value="F:catalytic activity"/>
    <property type="evidence" value="ECO:0007669"/>
    <property type="project" value="UniProtKB-ARBA"/>
</dbReference>
<dbReference type="InterPro" id="IPR006439">
    <property type="entry name" value="HAD-SF_hydro_IA"/>
</dbReference>
<keyword evidence="5" id="KW-0119">Carbohydrate metabolism</keyword>
<keyword evidence="4" id="KW-0460">Magnesium</keyword>
<proteinExistence type="inferred from homology"/>
<evidence type="ECO:0000256" key="2">
    <source>
        <dbReference type="ARBA" id="ARBA00006171"/>
    </source>
</evidence>
<evidence type="ECO:0000256" key="3">
    <source>
        <dbReference type="ARBA" id="ARBA00022723"/>
    </source>
</evidence>
<dbReference type="EMBL" id="FUWH01000004">
    <property type="protein sequence ID" value="SJZ77211.1"/>
    <property type="molecule type" value="Genomic_DNA"/>
</dbReference>
<dbReference type="SFLD" id="SFLDS00003">
    <property type="entry name" value="Haloacid_Dehalogenase"/>
    <property type="match status" value="1"/>
</dbReference>
<dbReference type="SFLD" id="SFLDG01129">
    <property type="entry name" value="C1.5:_HAD__Beta-PGM__Phosphata"/>
    <property type="match status" value="1"/>
</dbReference>
<evidence type="ECO:0000256" key="5">
    <source>
        <dbReference type="ARBA" id="ARBA00023277"/>
    </source>
</evidence>
<dbReference type="InterPro" id="IPR041492">
    <property type="entry name" value="HAD_2"/>
</dbReference>
<dbReference type="OrthoDB" id="9797743at2"/>
<comment type="similarity">
    <text evidence="2">Belongs to the HAD-like hydrolase superfamily. CbbY/CbbZ/Gph/YieH family.</text>
</comment>
<dbReference type="AlphaFoldDB" id="A0A1T4ND08"/>
<evidence type="ECO:0000256" key="4">
    <source>
        <dbReference type="ARBA" id="ARBA00022842"/>
    </source>
</evidence>
<dbReference type="NCBIfam" id="TIGR01509">
    <property type="entry name" value="HAD-SF-IA-v3"/>
    <property type="match status" value="1"/>
</dbReference>
<accession>A0A1T4ND08</accession>
<dbReference type="InterPro" id="IPR023214">
    <property type="entry name" value="HAD_sf"/>
</dbReference>
<evidence type="ECO:0000313" key="7">
    <source>
        <dbReference type="Proteomes" id="UP000190888"/>
    </source>
</evidence>
<dbReference type="RefSeq" id="WP_078831180.1">
    <property type="nucleotide sequence ID" value="NZ_FUWH01000004.1"/>
</dbReference>
<dbReference type="Gene3D" id="3.40.50.1000">
    <property type="entry name" value="HAD superfamily/HAD-like"/>
    <property type="match status" value="1"/>
</dbReference>
<dbReference type="SFLD" id="SFLDG01135">
    <property type="entry name" value="C1.5.6:_HAD__Beta-PGM__Phospha"/>
    <property type="match status" value="1"/>
</dbReference>
<comment type="cofactor">
    <cofactor evidence="1">
        <name>Mg(2+)</name>
        <dbReference type="ChEBI" id="CHEBI:18420"/>
    </cofactor>
</comment>
<dbReference type="InterPro" id="IPR023198">
    <property type="entry name" value="PGP-like_dom2"/>
</dbReference>
<dbReference type="Proteomes" id="UP000190888">
    <property type="component" value="Unassembled WGS sequence"/>
</dbReference>
<dbReference type="Gene3D" id="1.10.150.240">
    <property type="entry name" value="Putative phosphatase, domain 2"/>
    <property type="match status" value="1"/>
</dbReference>
<dbReference type="GO" id="GO:0046872">
    <property type="term" value="F:metal ion binding"/>
    <property type="evidence" value="ECO:0007669"/>
    <property type="project" value="UniProtKB-KW"/>
</dbReference>
<protein>
    <submittedName>
        <fullName evidence="6">Haloacid dehalogenase superfamily, subfamily IA, variant 3 with third motif having DD or ED</fullName>
    </submittedName>
</protein>
<reference evidence="6 7" key="1">
    <citation type="submission" date="2017-02" db="EMBL/GenBank/DDBJ databases">
        <authorList>
            <person name="Peterson S.W."/>
        </authorList>
    </citation>
    <scope>NUCLEOTIDE SEQUENCE [LARGE SCALE GENOMIC DNA]</scope>
    <source>
        <strain evidence="6 7">DSM 22335</strain>
    </source>
</reference>
<gene>
    <name evidence="6" type="ORF">SAMN04488132_104205</name>
</gene>
<dbReference type="PANTHER" id="PTHR46193">
    <property type="entry name" value="6-PHOSPHOGLUCONATE PHOSPHATASE"/>
    <property type="match status" value="1"/>
</dbReference>
<keyword evidence="3" id="KW-0479">Metal-binding</keyword>
<dbReference type="Pfam" id="PF13419">
    <property type="entry name" value="HAD_2"/>
    <property type="match status" value="1"/>
</dbReference>
<sequence>MQHERAFLFDMNGTMINDMAFHVRGWHKLLTELGVSITLKEMQLQCYGKNEELLERMLPGRFSDAEKQTMIMTKENIYQEEFRPHMQLINGLHDFLGKAKNAGIKMAIGSAAIMYNINYILDGLNIRHYFDAIVSADHVTISKPDPETFTKAADLLGVPYENCIVFEDAAKGVEAALNAGMKSVVIKGFHEPEEFDYLPNIIAMIDDYTDPALDALFPVSL</sequence>
<dbReference type="InterPro" id="IPR036412">
    <property type="entry name" value="HAD-like_sf"/>
</dbReference>
<dbReference type="CDD" id="cd07505">
    <property type="entry name" value="HAD_BPGM-like"/>
    <property type="match status" value="1"/>
</dbReference>